<dbReference type="FunFam" id="1.20.58.340:FF:000004">
    <property type="entry name" value="Magnesium transport protein CorA"/>
    <property type="match status" value="1"/>
</dbReference>
<dbReference type="GO" id="GO:0000287">
    <property type="term" value="F:magnesium ion binding"/>
    <property type="evidence" value="ECO:0007669"/>
    <property type="project" value="TreeGrafter"/>
</dbReference>
<sequence length="192" mass="22466">MEGPDNESVLYQFFAGLLKFDTEELDAFEAAVTEDEDGAVLHTKRQDYMGRITEYRKELLRRKRYYEQLSAIFENLAADDENLLSRGARRHFSNLQNRTRRFLSTVLSLRDYVTQMREAYQAQLDLQQNELMRLFTVITALFLPLSLLAGWYGMNFQGMPELTWKYGYPAVIALSAVICGCLILWFKKKGWF</sequence>
<evidence type="ECO:0000256" key="7">
    <source>
        <dbReference type="ARBA" id="ARBA00022833"/>
    </source>
</evidence>
<accession>A0A645EB60</accession>
<keyword evidence="8" id="KW-0460">Magnesium</keyword>
<dbReference type="PANTHER" id="PTHR46494">
    <property type="entry name" value="CORA FAMILY METAL ION TRANSPORTER (EUROFUNG)"/>
    <property type="match status" value="1"/>
</dbReference>
<organism evidence="15">
    <name type="scientific">bioreactor metagenome</name>
    <dbReference type="NCBI Taxonomy" id="1076179"/>
    <lineage>
        <taxon>unclassified sequences</taxon>
        <taxon>metagenomes</taxon>
        <taxon>ecological metagenomes</taxon>
    </lineage>
</organism>
<feature type="transmembrane region" description="Helical" evidence="14">
    <location>
        <begin position="134"/>
        <end position="154"/>
    </location>
</feature>
<dbReference type="AlphaFoldDB" id="A0A645EB60"/>
<dbReference type="PANTHER" id="PTHR46494:SF3">
    <property type="entry name" value="ZINC TRANSPORT PROTEIN ZNTB"/>
    <property type="match status" value="1"/>
</dbReference>
<protein>
    <submittedName>
        <fullName evidence="15">Cobalt/magnesium transport protein CorA</fullName>
    </submittedName>
</protein>
<dbReference type="GO" id="GO:0015095">
    <property type="term" value="F:magnesium ion transmembrane transporter activity"/>
    <property type="evidence" value="ECO:0007669"/>
    <property type="project" value="TreeGrafter"/>
</dbReference>
<comment type="catalytic activity">
    <reaction evidence="12">
        <text>Mg(2+)(in) = Mg(2+)(out)</text>
        <dbReference type="Rhea" id="RHEA:29827"/>
        <dbReference type="ChEBI" id="CHEBI:18420"/>
    </reaction>
</comment>
<evidence type="ECO:0000256" key="5">
    <source>
        <dbReference type="ARBA" id="ARBA00022519"/>
    </source>
</evidence>
<dbReference type="InterPro" id="IPR045861">
    <property type="entry name" value="CorA_cytoplasmic_dom"/>
</dbReference>
<evidence type="ECO:0000256" key="9">
    <source>
        <dbReference type="ARBA" id="ARBA00022989"/>
    </source>
</evidence>
<evidence type="ECO:0000256" key="6">
    <source>
        <dbReference type="ARBA" id="ARBA00022692"/>
    </source>
</evidence>
<evidence type="ECO:0000256" key="10">
    <source>
        <dbReference type="ARBA" id="ARBA00023065"/>
    </source>
</evidence>
<dbReference type="CDD" id="cd12826">
    <property type="entry name" value="EcCorA_ZntB-like_u1"/>
    <property type="match status" value="1"/>
</dbReference>
<evidence type="ECO:0000313" key="15">
    <source>
        <dbReference type="EMBL" id="MPM98571.1"/>
    </source>
</evidence>
<dbReference type="InterPro" id="IPR002523">
    <property type="entry name" value="MgTranspt_CorA/ZnTranspt_ZntB"/>
</dbReference>
<dbReference type="GO" id="GO:0015087">
    <property type="term" value="F:cobalt ion transmembrane transporter activity"/>
    <property type="evidence" value="ECO:0007669"/>
    <property type="project" value="TreeGrafter"/>
</dbReference>
<keyword evidence="10" id="KW-0406">Ion transport</keyword>
<dbReference type="GO" id="GO:0005886">
    <property type="term" value="C:plasma membrane"/>
    <property type="evidence" value="ECO:0007669"/>
    <property type="project" value="UniProtKB-SubCell"/>
</dbReference>
<dbReference type="Pfam" id="PF01544">
    <property type="entry name" value="CorA"/>
    <property type="match status" value="1"/>
</dbReference>
<evidence type="ECO:0000256" key="1">
    <source>
        <dbReference type="ARBA" id="ARBA00004651"/>
    </source>
</evidence>
<evidence type="ECO:0000256" key="4">
    <source>
        <dbReference type="ARBA" id="ARBA00022475"/>
    </source>
</evidence>
<dbReference type="SUPFAM" id="SSF143865">
    <property type="entry name" value="CorA soluble domain-like"/>
    <property type="match status" value="1"/>
</dbReference>
<keyword evidence="5" id="KW-0997">Cell inner membrane</keyword>
<keyword evidence="11 14" id="KW-0472">Membrane</keyword>
<keyword evidence="9 14" id="KW-1133">Transmembrane helix</keyword>
<comment type="subcellular location">
    <subcellularLocation>
        <location evidence="1">Cell membrane</location>
        <topology evidence="1">Multi-pass membrane protein</topology>
    </subcellularLocation>
</comment>
<dbReference type="EMBL" id="VSSQ01044718">
    <property type="protein sequence ID" value="MPM98571.1"/>
    <property type="molecule type" value="Genomic_DNA"/>
</dbReference>
<name>A0A645EB60_9ZZZZ</name>
<evidence type="ECO:0000256" key="11">
    <source>
        <dbReference type="ARBA" id="ARBA00023136"/>
    </source>
</evidence>
<dbReference type="InterPro" id="IPR045863">
    <property type="entry name" value="CorA_TM1_TM2"/>
</dbReference>
<dbReference type="Gene3D" id="1.20.58.340">
    <property type="entry name" value="Magnesium transport protein CorA, transmembrane region"/>
    <property type="match status" value="2"/>
</dbReference>
<dbReference type="SUPFAM" id="SSF144083">
    <property type="entry name" value="Magnesium transport protein CorA, transmembrane region"/>
    <property type="match status" value="1"/>
</dbReference>
<evidence type="ECO:0000256" key="8">
    <source>
        <dbReference type="ARBA" id="ARBA00022842"/>
    </source>
</evidence>
<comment type="function">
    <text evidence="13">Mediates influx of magnesium ions. Alternates between open and closed states. Activated by low cytoplasmic Mg(2+) levels. Inactive when cytoplasmic Mg(2+) levels are high.</text>
</comment>
<dbReference type="GO" id="GO:0050897">
    <property type="term" value="F:cobalt ion binding"/>
    <property type="evidence" value="ECO:0007669"/>
    <property type="project" value="TreeGrafter"/>
</dbReference>
<feature type="transmembrane region" description="Helical" evidence="14">
    <location>
        <begin position="166"/>
        <end position="186"/>
    </location>
</feature>
<keyword evidence="3" id="KW-0813">Transport</keyword>
<proteinExistence type="inferred from homology"/>
<evidence type="ECO:0000256" key="12">
    <source>
        <dbReference type="ARBA" id="ARBA00034269"/>
    </source>
</evidence>
<reference evidence="15" key="1">
    <citation type="submission" date="2019-08" db="EMBL/GenBank/DDBJ databases">
        <authorList>
            <person name="Kucharzyk K."/>
            <person name="Murdoch R.W."/>
            <person name="Higgins S."/>
            <person name="Loffler F."/>
        </authorList>
    </citation>
    <scope>NUCLEOTIDE SEQUENCE</scope>
</reference>
<keyword evidence="7" id="KW-0862">Zinc</keyword>
<comment type="caution">
    <text evidence="15">The sequence shown here is derived from an EMBL/GenBank/DDBJ whole genome shotgun (WGS) entry which is preliminary data.</text>
</comment>
<keyword evidence="4" id="KW-1003">Cell membrane</keyword>
<evidence type="ECO:0000256" key="13">
    <source>
        <dbReference type="ARBA" id="ARBA00045497"/>
    </source>
</evidence>
<keyword evidence="6 14" id="KW-0812">Transmembrane</keyword>
<evidence type="ECO:0000256" key="3">
    <source>
        <dbReference type="ARBA" id="ARBA00022448"/>
    </source>
</evidence>
<comment type="similarity">
    <text evidence="2">Belongs to the CorA metal ion transporter (MIT) (TC 1.A.35) family.</text>
</comment>
<gene>
    <name evidence="15" type="primary">corA_45</name>
    <name evidence="15" type="ORF">SDC9_145759</name>
</gene>
<evidence type="ECO:0000256" key="2">
    <source>
        <dbReference type="ARBA" id="ARBA00009765"/>
    </source>
</evidence>
<evidence type="ECO:0000256" key="14">
    <source>
        <dbReference type="SAM" id="Phobius"/>
    </source>
</evidence>